<protein>
    <submittedName>
        <fullName evidence="2">Uncharacterized protein</fullName>
    </submittedName>
</protein>
<keyword evidence="1" id="KW-0732">Signal</keyword>
<evidence type="ECO:0000256" key="1">
    <source>
        <dbReference type="SAM" id="SignalP"/>
    </source>
</evidence>
<dbReference type="Gene3D" id="2.80.10.50">
    <property type="match status" value="1"/>
</dbReference>
<proteinExistence type="predicted"/>
<dbReference type="AlphaFoldDB" id="A0A2T0JUB0"/>
<evidence type="ECO:0000313" key="3">
    <source>
        <dbReference type="Proteomes" id="UP000239415"/>
    </source>
</evidence>
<evidence type="ECO:0000313" key="2">
    <source>
        <dbReference type="EMBL" id="PRX11027.1"/>
    </source>
</evidence>
<gene>
    <name evidence="2" type="ORF">CLV67_13285</name>
</gene>
<reference evidence="2 3" key="1">
    <citation type="submission" date="2018-03" db="EMBL/GenBank/DDBJ databases">
        <title>Genomic Encyclopedia of Archaeal and Bacterial Type Strains, Phase II (KMG-II): from individual species to whole genera.</title>
        <authorList>
            <person name="Goeker M."/>
        </authorList>
    </citation>
    <scope>NUCLEOTIDE SEQUENCE [LARGE SCALE GENOMIC DNA]</scope>
    <source>
        <strain evidence="2 3">DSM 43146</strain>
    </source>
</reference>
<dbReference type="InterPro" id="IPR008999">
    <property type="entry name" value="Actin-crosslinking"/>
</dbReference>
<organism evidence="2 3">
    <name type="scientific">Actinoplanes italicus</name>
    <dbReference type="NCBI Taxonomy" id="113567"/>
    <lineage>
        <taxon>Bacteria</taxon>
        <taxon>Bacillati</taxon>
        <taxon>Actinomycetota</taxon>
        <taxon>Actinomycetes</taxon>
        <taxon>Micromonosporales</taxon>
        <taxon>Micromonosporaceae</taxon>
        <taxon>Actinoplanes</taxon>
    </lineage>
</organism>
<dbReference type="Proteomes" id="UP000239415">
    <property type="component" value="Unassembled WGS sequence"/>
</dbReference>
<feature type="chain" id="PRO_5015653000" evidence="1">
    <location>
        <begin position="28"/>
        <end position="203"/>
    </location>
</feature>
<dbReference type="SUPFAM" id="SSF50405">
    <property type="entry name" value="Actin-crosslinking proteins"/>
    <property type="match status" value="1"/>
</dbReference>
<keyword evidence="3" id="KW-1185">Reference proteome</keyword>
<dbReference type="EMBL" id="PVMZ01000032">
    <property type="protein sequence ID" value="PRX11027.1"/>
    <property type="molecule type" value="Genomic_DNA"/>
</dbReference>
<name>A0A2T0JUB0_9ACTN</name>
<dbReference type="CDD" id="cd00257">
    <property type="entry name" value="beta-trefoil_FSCN-like"/>
    <property type="match status" value="1"/>
</dbReference>
<comment type="caution">
    <text evidence="2">The sequence shown here is derived from an EMBL/GenBank/DDBJ whole genome shotgun (WGS) entry which is preliminary data.</text>
</comment>
<sequence length="203" mass="21600">MNIVARRLAAIPAGILLLAGLGGPASATGPTGVLTPPGTGSAVLEQMRRDVAAVTGKPAVPCWHDITIRSVANGLYVSAEIGWEAGDYGALRARAAAPGKWEKFIVCRDAQSGVTKLRAQANNEFVSAELDNAGARYGMLRAQAEKAGGWERYYSNSAPGGQFSFYARDNRRWVSAEVTFRGDLQGVLRARATSVSAEQTFVW</sequence>
<feature type="signal peptide" evidence="1">
    <location>
        <begin position="1"/>
        <end position="27"/>
    </location>
</feature>
<dbReference type="OrthoDB" id="3541469at2"/>
<accession>A0A2T0JUB0</accession>
<dbReference type="RefSeq" id="WP_106330304.1">
    <property type="nucleotide sequence ID" value="NZ_BOMO01000164.1"/>
</dbReference>